<comment type="caution">
    <text evidence="1">The sequence shown here is derived from an EMBL/GenBank/DDBJ whole genome shotgun (WGS) entry which is preliminary data.</text>
</comment>
<organism evidence="1 2">
    <name type="scientific">Rhodococcus oxybenzonivorans</name>
    <dbReference type="NCBI Taxonomy" id="1990687"/>
    <lineage>
        <taxon>Bacteria</taxon>
        <taxon>Bacillati</taxon>
        <taxon>Actinomycetota</taxon>
        <taxon>Actinomycetes</taxon>
        <taxon>Mycobacteriales</taxon>
        <taxon>Nocardiaceae</taxon>
        <taxon>Rhodococcus</taxon>
    </lineage>
</organism>
<dbReference type="EMBL" id="JAWLUP010000057">
    <property type="protein sequence ID" value="MDV7266721.1"/>
    <property type="molecule type" value="Genomic_DNA"/>
</dbReference>
<reference evidence="1" key="1">
    <citation type="submission" date="2023-10" db="EMBL/GenBank/DDBJ databases">
        <title>Development of a sustainable strategy for remediation of hydrocarbon-contaminated territories based on the waste exchange concept.</title>
        <authorList>
            <person name="Krivoruchko A."/>
        </authorList>
    </citation>
    <scope>NUCLEOTIDE SEQUENCE</scope>
    <source>
        <strain evidence="1">IEGM 68</strain>
    </source>
</reference>
<gene>
    <name evidence="1" type="ORF">R4315_19520</name>
</gene>
<dbReference type="AlphaFoldDB" id="A0AAE5A7P4"/>
<dbReference type="RefSeq" id="WP_213573487.1">
    <property type="nucleotide sequence ID" value="NZ_JAWLUP010000057.1"/>
</dbReference>
<dbReference type="Proteomes" id="UP001185863">
    <property type="component" value="Unassembled WGS sequence"/>
</dbReference>
<protein>
    <submittedName>
        <fullName evidence="1">Uncharacterized protein</fullName>
    </submittedName>
</protein>
<name>A0AAE5A7P4_9NOCA</name>
<sequence length="54" mass="5998">MAERKASVFEVEHEVDADTIRKAQRAVASRSRDAHDCKDLLSILGILHITPAPE</sequence>
<accession>A0AAE5A7P4</accession>
<evidence type="ECO:0000313" key="1">
    <source>
        <dbReference type="EMBL" id="MDV7266721.1"/>
    </source>
</evidence>
<proteinExistence type="predicted"/>
<evidence type="ECO:0000313" key="2">
    <source>
        <dbReference type="Proteomes" id="UP001185863"/>
    </source>
</evidence>